<evidence type="ECO:0000313" key="2">
    <source>
        <dbReference type="EMBL" id="CAH1415272.1"/>
    </source>
</evidence>
<accession>A0AAU9LLM0</accession>
<sequence length="139" mass="14891">MSNKVSELPLFSQVSLHSSSSSLTSPPSPSSPSPSCAIAFTGHPRRHRSTNAPPPWKASSPLPPPIQEDDAHQTLTAPPRQQPSSAALRNFSQQPSSSGIHLRSPTAGSHYPFGLRVKGISGEARRSCRDKCIILLLHI</sequence>
<proteinExistence type="predicted"/>
<evidence type="ECO:0000256" key="1">
    <source>
        <dbReference type="SAM" id="MobiDB-lite"/>
    </source>
</evidence>
<feature type="compositionally biased region" description="Pro residues" evidence="1">
    <location>
        <begin position="52"/>
        <end position="66"/>
    </location>
</feature>
<evidence type="ECO:0000313" key="3">
    <source>
        <dbReference type="Proteomes" id="UP001157418"/>
    </source>
</evidence>
<feature type="compositionally biased region" description="Polar residues" evidence="1">
    <location>
        <begin position="82"/>
        <end position="99"/>
    </location>
</feature>
<feature type="region of interest" description="Disordered" evidence="1">
    <location>
        <begin position="14"/>
        <end position="108"/>
    </location>
</feature>
<name>A0AAU9LLM0_9ASTR</name>
<dbReference type="AlphaFoldDB" id="A0AAU9LLM0"/>
<dbReference type="EMBL" id="CAKMRJ010000001">
    <property type="protein sequence ID" value="CAH1415272.1"/>
    <property type="molecule type" value="Genomic_DNA"/>
</dbReference>
<feature type="compositionally biased region" description="Low complexity" evidence="1">
    <location>
        <begin position="14"/>
        <end position="25"/>
    </location>
</feature>
<reference evidence="2 3" key="1">
    <citation type="submission" date="2022-01" db="EMBL/GenBank/DDBJ databases">
        <authorList>
            <person name="Xiong W."/>
            <person name="Schranz E."/>
        </authorList>
    </citation>
    <scope>NUCLEOTIDE SEQUENCE [LARGE SCALE GENOMIC DNA]</scope>
</reference>
<comment type="caution">
    <text evidence="2">The sequence shown here is derived from an EMBL/GenBank/DDBJ whole genome shotgun (WGS) entry which is preliminary data.</text>
</comment>
<gene>
    <name evidence="2" type="ORF">LVIROSA_LOCUS3130</name>
</gene>
<dbReference type="Proteomes" id="UP001157418">
    <property type="component" value="Unassembled WGS sequence"/>
</dbReference>
<protein>
    <submittedName>
        <fullName evidence="2">Uncharacterized protein</fullName>
    </submittedName>
</protein>
<keyword evidence="3" id="KW-1185">Reference proteome</keyword>
<organism evidence="2 3">
    <name type="scientific">Lactuca virosa</name>
    <dbReference type="NCBI Taxonomy" id="75947"/>
    <lineage>
        <taxon>Eukaryota</taxon>
        <taxon>Viridiplantae</taxon>
        <taxon>Streptophyta</taxon>
        <taxon>Embryophyta</taxon>
        <taxon>Tracheophyta</taxon>
        <taxon>Spermatophyta</taxon>
        <taxon>Magnoliopsida</taxon>
        <taxon>eudicotyledons</taxon>
        <taxon>Gunneridae</taxon>
        <taxon>Pentapetalae</taxon>
        <taxon>asterids</taxon>
        <taxon>campanulids</taxon>
        <taxon>Asterales</taxon>
        <taxon>Asteraceae</taxon>
        <taxon>Cichorioideae</taxon>
        <taxon>Cichorieae</taxon>
        <taxon>Lactucinae</taxon>
        <taxon>Lactuca</taxon>
    </lineage>
</organism>